<evidence type="ECO:0000256" key="9">
    <source>
        <dbReference type="SAM" id="MobiDB-lite"/>
    </source>
</evidence>
<evidence type="ECO:0000256" key="2">
    <source>
        <dbReference type="ARBA" id="ARBA00022723"/>
    </source>
</evidence>
<evidence type="ECO:0000313" key="12">
    <source>
        <dbReference type="Proteomes" id="UP000218209"/>
    </source>
</evidence>
<feature type="domain" description="C2H2-type" evidence="10">
    <location>
        <begin position="19"/>
        <end position="47"/>
    </location>
</feature>
<feature type="non-terminal residue" evidence="11">
    <location>
        <position position="1"/>
    </location>
</feature>
<dbReference type="GO" id="GO:0001227">
    <property type="term" value="F:DNA-binding transcription repressor activity, RNA polymerase II-specific"/>
    <property type="evidence" value="ECO:0007669"/>
    <property type="project" value="TreeGrafter"/>
</dbReference>
<organism evidence="11 12">
    <name type="scientific">Porphyra umbilicalis</name>
    <name type="common">Purple laver</name>
    <name type="synonym">Red alga</name>
    <dbReference type="NCBI Taxonomy" id="2786"/>
    <lineage>
        <taxon>Eukaryota</taxon>
        <taxon>Rhodophyta</taxon>
        <taxon>Bangiophyceae</taxon>
        <taxon>Bangiales</taxon>
        <taxon>Bangiaceae</taxon>
        <taxon>Porphyra</taxon>
    </lineage>
</organism>
<dbReference type="AlphaFoldDB" id="A0A1X6NS98"/>
<evidence type="ECO:0000256" key="6">
    <source>
        <dbReference type="ARBA" id="ARBA00023163"/>
    </source>
</evidence>
<sequence>GGHLRRKHVRTVHDGERPFLCHECRRPFGEIGNRNKHERVVHRRERNFACPTCGFRFGFRDGVARHLRTLRACGGTADRRAAAGGAPRGPPARRTPGH</sequence>
<keyword evidence="3" id="KW-0677">Repeat</keyword>
<evidence type="ECO:0000256" key="3">
    <source>
        <dbReference type="ARBA" id="ARBA00022737"/>
    </source>
</evidence>
<dbReference type="GO" id="GO:0000978">
    <property type="term" value="F:RNA polymerase II cis-regulatory region sequence-specific DNA binding"/>
    <property type="evidence" value="ECO:0007669"/>
    <property type="project" value="TreeGrafter"/>
</dbReference>
<gene>
    <name evidence="11" type="ORF">BU14_0527s0004</name>
</gene>
<dbReference type="Proteomes" id="UP000218209">
    <property type="component" value="Unassembled WGS sequence"/>
</dbReference>
<feature type="region of interest" description="Disordered" evidence="9">
    <location>
        <begin position="74"/>
        <end position="98"/>
    </location>
</feature>
<evidence type="ECO:0000313" key="11">
    <source>
        <dbReference type="EMBL" id="OSX71491.1"/>
    </source>
</evidence>
<proteinExistence type="predicted"/>
<evidence type="ECO:0000259" key="10">
    <source>
        <dbReference type="PROSITE" id="PS50157"/>
    </source>
</evidence>
<keyword evidence="8" id="KW-0863">Zinc-finger</keyword>
<dbReference type="GO" id="GO:0005654">
    <property type="term" value="C:nucleoplasm"/>
    <property type="evidence" value="ECO:0007669"/>
    <property type="project" value="TreeGrafter"/>
</dbReference>
<dbReference type="GO" id="GO:0008270">
    <property type="term" value="F:zinc ion binding"/>
    <property type="evidence" value="ECO:0007669"/>
    <property type="project" value="UniProtKB-KW"/>
</dbReference>
<evidence type="ECO:0000256" key="5">
    <source>
        <dbReference type="ARBA" id="ARBA00023015"/>
    </source>
</evidence>
<name>A0A1X6NS98_PORUM</name>
<evidence type="ECO:0000256" key="8">
    <source>
        <dbReference type="PROSITE-ProRule" id="PRU00042"/>
    </source>
</evidence>
<dbReference type="InterPro" id="IPR036236">
    <property type="entry name" value="Znf_C2H2_sf"/>
</dbReference>
<reference evidence="11 12" key="1">
    <citation type="submission" date="2017-03" db="EMBL/GenBank/DDBJ databases">
        <title>WGS assembly of Porphyra umbilicalis.</title>
        <authorList>
            <person name="Brawley S.H."/>
            <person name="Blouin N.A."/>
            <person name="Ficko-Blean E."/>
            <person name="Wheeler G.L."/>
            <person name="Lohr M."/>
            <person name="Goodson H.V."/>
            <person name="Jenkins J.W."/>
            <person name="Blaby-Haas C.E."/>
            <person name="Helliwell K.E."/>
            <person name="Chan C."/>
            <person name="Marriage T."/>
            <person name="Bhattacharya D."/>
            <person name="Klein A.S."/>
            <person name="Badis Y."/>
            <person name="Brodie J."/>
            <person name="Cao Y."/>
            <person name="Collen J."/>
            <person name="Dittami S.M."/>
            <person name="Gachon C.M."/>
            <person name="Green B.R."/>
            <person name="Karpowicz S."/>
            <person name="Kim J.W."/>
            <person name="Kudahl U."/>
            <person name="Lin S."/>
            <person name="Michel G."/>
            <person name="Mittag M."/>
            <person name="Olson B.J."/>
            <person name="Pangilinan J."/>
            <person name="Peng Y."/>
            <person name="Qiu H."/>
            <person name="Shu S."/>
            <person name="Singer J.T."/>
            <person name="Smith A.G."/>
            <person name="Sprecher B.N."/>
            <person name="Wagner V."/>
            <person name="Wang W."/>
            <person name="Wang Z.-Y."/>
            <person name="Yan J."/>
            <person name="Yarish C."/>
            <person name="Zoeuner-Riek S."/>
            <person name="Zhuang Y."/>
            <person name="Zou Y."/>
            <person name="Lindquist E.A."/>
            <person name="Grimwood J."/>
            <person name="Barry K."/>
            <person name="Rokhsar D.S."/>
            <person name="Schmutz J."/>
            <person name="Stiller J.W."/>
            <person name="Grossman A.R."/>
            <person name="Prochnik S.E."/>
        </authorList>
    </citation>
    <scope>NUCLEOTIDE SEQUENCE [LARGE SCALE GENOMIC DNA]</scope>
    <source>
        <strain evidence="11">4086291</strain>
    </source>
</reference>
<evidence type="ECO:0000256" key="4">
    <source>
        <dbReference type="ARBA" id="ARBA00022833"/>
    </source>
</evidence>
<keyword evidence="4" id="KW-0862">Zinc</keyword>
<dbReference type="PROSITE" id="PS00028">
    <property type="entry name" value="ZINC_FINGER_C2H2_1"/>
    <property type="match status" value="1"/>
</dbReference>
<dbReference type="OrthoDB" id="5693at2759"/>
<evidence type="ECO:0000256" key="7">
    <source>
        <dbReference type="ARBA" id="ARBA00023242"/>
    </source>
</evidence>
<protein>
    <recommendedName>
        <fullName evidence="10">C2H2-type domain-containing protein</fullName>
    </recommendedName>
</protein>
<comment type="subcellular location">
    <subcellularLocation>
        <location evidence="1">Nucleus</location>
    </subcellularLocation>
</comment>
<dbReference type="PANTHER" id="PTHR24399">
    <property type="entry name" value="ZINC FINGER AND BTB DOMAIN-CONTAINING"/>
    <property type="match status" value="1"/>
</dbReference>
<keyword evidence="12" id="KW-1185">Reference proteome</keyword>
<keyword evidence="5" id="KW-0805">Transcription regulation</keyword>
<dbReference type="Gene3D" id="3.30.160.60">
    <property type="entry name" value="Classic Zinc Finger"/>
    <property type="match status" value="1"/>
</dbReference>
<keyword evidence="2" id="KW-0479">Metal-binding</keyword>
<dbReference type="PROSITE" id="PS50157">
    <property type="entry name" value="ZINC_FINGER_C2H2_2"/>
    <property type="match status" value="1"/>
</dbReference>
<keyword evidence="7" id="KW-0539">Nucleus</keyword>
<keyword evidence="6" id="KW-0804">Transcription</keyword>
<dbReference type="PANTHER" id="PTHR24399:SF23">
    <property type="entry name" value="C2H2-TYPE DOMAIN-CONTAINING PROTEIN"/>
    <property type="match status" value="1"/>
</dbReference>
<dbReference type="SUPFAM" id="SSF57667">
    <property type="entry name" value="beta-beta-alpha zinc fingers"/>
    <property type="match status" value="1"/>
</dbReference>
<dbReference type="InterPro" id="IPR013087">
    <property type="entry name" value="Znf_C2H2_type"/>
</dbReference>
<evidence type="ECO:0000256" key="1">
    <source>
        <dbReference type="ARBA" id="ARBA00004123"/>
    </source>
</evidence>
<accession>A0A1X6NS98</accession>
<dbReference type="EMBL" id="KV919130">
    <property type="protein sequence ID" value="OSX71491.1"/>
    <property type="molecule type" value="Genomic_DNA"/>
</dbReference>
<feature type="non-terminal residue" evidence="11">
    <location>
        <position position="98"/>
    </location>
</feature>